<evidence type="ECO:0000313" key="2">
    <source>
        <dbReference type="EMBL" id="WDF83573.1"/>
    </source>
</evidence>
<protein>
    <submittedName>
        <fullName evidence="2">HD domain-containing protein</fullName>
    </submittedName>
</protein>
<reference evidence="2 3" key="1">
    <citation type="submission" date="2023-02" db="EMBL/GenBank/DDBJ databases">
        <title>Genome sequence of Lacticaseibacillus sp. KACC 23028.</title>
        <authorList>
            <person name="Kim S."/>
            <person name="Heo J."/>
            <person name="Kwon S.-W."/>
        </authorList>
    </citation>
    <scope>NUCLEOTIDE SEQUENCE [LARGE SCALE GENOMIC DNA]</scope>
    <source>
        <strain evidence="2 3">KACC 23028</strain>
    </source>
</reference>
<proteinExistence type="predicted"/>
<dbReference type="Gene3D" id="1.10.3210.10">
    <property type="entry name" value="Hypothetical protein af1432"/>
    <property type="match status" value="1"/>
</dbReference>
<dbReference type="PROSITE" id="PS51831">
    <property type="entry name" value="HD"/>
    <property type="match status" value="1"/>
</dbReference>
<evidence type="ECO:0000313" key="3">
    <source>
        <dbReference type="Proteomes" id="UP001220377"/>
    </source>
</evidence>
<dbReference type="SUPFAM" id="SSF109604">
    <property type="entry name" value="HD-domain/PDEase-like"/>
    <property type="match status" value="1"/>
</dbReference>
<name>A0ABY7WVR0_9LACO</name>
<feature type="domain" description="HD" evidence="1">
    <location>
        <begin position="40"/>
        <end position="144"/>
    </location>
</feature>
<organism evidence="2 3">
    <name type="scientific">Lacticaseibacillus pabuli</name>
    <dbReference type="NCBI Taxonomy" id="3025672"/>
    <lineage>
        <taxon>Bacteria</taxon>
        <taxon>Bacillati</taxon>
        <taxon>Bacillota</taxon>
        <taxon>Bacilli</taxon>
        <taxon>Lactobacillales</taxon>
        <taxon>Lactobacillaceae</taxon>
        <taxon>Lacticaseibacillus</taxon>
    </lineage>
</organism>
<evidence type="ECO:0000259" key="1">
    <source>
        <dbReference type="PROSITE" id="PS51831"/>
    </source>
</evidence>
<dbReference type="EMBL" id="CP117884">
    <property type="protein sequence ID" value="WDF83573.1"/>
    <property type="molecule type" value="Genomic_DNA"/>
</dbReference>
<dbReference type="Pfam" id="PF01966">
    <property type="entry name" value="HD"/>
    <property type="match status" value="1"/>
</dbReference>
<dbReference type="Proteomes" id="UP001220377">
    <property type="component" value="Chromosome"/>
</dbReference>
<gene>
    <name evidence="2" type="ORF">PQ472_04885</name>
</gene>
<dbReference type="InterPro" id="IPR006674">
    <property type="entry name" value="HD_domain"/>
</dbReference>
<dbReference type="InterPro" id="IPR003607">
    <property type="entry name" value="HD/PDEase_dom"/>
</dbReference>
<keyword evidence="3" id="KW-1185">Reference proteome</keyword>
<accession>A0ABY7WVR0</accession>
<dbReference type="CDD" id="cd00077">
    <property type="entry name" value="HDc"/>
    <property type="match status" value="1"/>
</dbReference>
<dbReference type="RefSeq" id="WP_274261812.1">
    <property type="nucleotide sequence ID" value="NZ_CP117884.1"/>
</dbReference>
<dbReference type="SMART" id="SM00471">
    <property type="entry name" value="HDc"/>
    <property type="match status" value="1"/>
</dbReference>
<sequence>MEKYRDWQHDDDYLALVGDLLAKPEVQRLADFTQHYYSNRLEHSIRVSYTSYLIAKKLHLDVRSTARAGLLHDLFYYDWRTTKFNLGTHAYVHPRIALHNAEHLTQLNDKERDIIIKHMWGATLALPKYAESFIVSLVDDYAATAEVAHPWRRQLVAKFAHVNIDENDLK</sequence>